<dbReference type="Pfam" id="PF04102">
    <property type="entry name" value="SlyX"/>
    <property type="match status" value="1"/>
</dbReference>
<dbReference type="AlphaFoldDB" id="A0A2G1QTB8"/>
<dbReference type="InterPro" id="IPR007236">
    <property type="entry name" value="SlyX"/>
</dbReference>
<dbReference type="Proteomes" id="UP000221168">
    <property type="component" value="Unassembled WGS sequence"/>
</dbReference>
<keyword evidence="1" id="KW-0175">Coiled coil</keyword>
<gene>
    <name evidence="2" type="ORF">CSC94_02040</name>
</gene>
<accession>A0A2G1QTB8</accession>
<organism evidence="2 3">
    <name type="scientific">Zhengella mangrovi</name>
    <dbReference type="NCBI Taxonomy" id="1982044"/>
    <lineage>
        <taxon>Bacteria</taxon>
        <taxon>Pseudomonadati</taxon>
        <taxon>Pseudomonadota</taxon>
        <taxon>Alphaproteobacteria</taxon>
        <taxon>Hyphomicrobiales</taxon>
        <taxon>Notoacmeibacteraceae</taxon>
        <taxon>Zhengella</taxon>
    </lineage>
</organism>
<protein>
    <recommendedName>
        <fullName evidence="4">Protein SlyX homolog</fullName>
    </recommendedName>
</protein>
<dbReference type="Gene3D" id="1.20.5.300">
    <property type="match status" value="1"/>
</dbReference>
<dbReference type="NCBIfam" id="NF001962">
    <property type="entry name" value="PRK00736.1"/>
    <property type="match status" value="1"/>
</dbReference>
<comment type="caution">
    <text evidence="2">The sequence shown here is derived from an EMBL/GenBank/DDBJ whole genome shotgun (WGS) entry which is preliminary data.</text>
</comment>
<evidence type="ECO:0000313" key="3">
    <source>
        <dbReference type="Proteomes" id="UP000221168"/>
    </source>
</evidence>
<evidence type="ECO:0000256" key="1">
    <source>
        <dbReference type="SAM" id="Coils"/>
    </source>
</evidence>
<keyword evidence="3" id="KW-1185">Reference proteome</keyword>
<sequence>MIEHENRIAELEMRVAELERANEELSTQLADQWKVVEAQRAKMDELIRRFLTVEHAVQPEIPVDKPPHW</sequence>
<evidence type="ECO:0000313" key="2">
    <source>
        <dbReference type="EMBL" id="PHP68797.1"/>
    </source>
</evidence>
<name>A0A2G1QTB8_9HYPH</name>
<evidence type="ECO:0008006" key="4">
    <source>
        <dbReference type="Google" id="ProtNLM"/>
    </source>
</evidence>
<feature type="coiled-coil region" evidence="1">
    <location>
        <begin position="1"/>
        <end position="28"/>
    </location>
</feature>
<dbReference type="RefSeq" id="WP_099303220.1">
    <property type="nucleotide sequence ID" value="NZ_PDVP01000001.1"/>
</dbReference>
<reference evidence="2 3" key="1">
    <citation type="submission" date="2017-10" db="EMBL/GenBank/DDBJ databases">
        <title>Sedimentibacterium mangrovi gen. nov., sp. nov., a novel member of family Phyllobacteriacea isolated from mangrove sediment.</title>
        <authorList>
            <person name="Liao H."/>
            <person name="Tian Y."/>
        </authorList>
    </citation>
    <scope>NUCLEOTIDE SEQUENCE [LARGE SCALE GENOMIC DNA]</scope>
    <source>
        <strain evidence="2 3">X9-2-2</strain>
    </source>
</reference>
<dbReference type="EMBL" id="PDVP01000001">
    <property type="protein sequence ID" value="PHP68797.1"/>
    <property type="molecule type" value="Genomic_DNA"/>
</dbReference>
<dbReference type="OrthoDB" id="9803836at2"/>
<proteinExistence type="predicted"/>